<evidence type="ECO:0000313" key="7">
    <source>
        <dbReference type="Proteomes" id="UP001165092"/>
    </source>
</evidence>
<feature type="transmembrane region" description="Helical" evidence="5">
    <location>
        <begin position="193"/>
        <end position="212"/>
    </location>
</feature>
<name>A0A9W6P568_9ACTN</name>
<reference evidence="6" key="1">
    <citation type="submission" date="2023-02" db="EMBL/GenBank/DDBJ databases">
        <title>Nocardiopsis ansamitocini NBRC 112285.</title>
        <authorList>
            <person name="Ichikawa N."/>
            <person name="Sato H."/>
            <person name="Tonouchi N."/>
        </authorList>
    </citation>
    <scope>NUCLEOTIDE SEQUENCE</scope>
    <source>
        <strain evidence="6">NBRC 112285</strain>
    </source>
</reference>
<dbReference type="NCBIfam" id="NF038012">
    <property type="entry name" value="DMT_1"/>
    <property type="match status" value="1"/>
</dbReference>
<sequence length="316" mass="32028">MTWAVVVAVVGALAIASGAALQERSVLKAPAVGVSQLRLLRHLMRSPRWLLGTLLTVCGVTAHIWALCHAPLTVIQPIGISGLLFAVVLSAFLHKRRLTAAQVAGCLAVTGGLVALLTVLPAHAGEPDLNGKVLAAMPFASVAVMLACLVVARHTGRTTRAWTLALAGGVGFAVTSALARVIGVGVLDDPGTVLRPLTLVTVVLGLSGALMVQNAYRTGHFALAYAVLLISDPLAAAAIGVALLGESLPSGPIGSAVAVLSALVMACGAIVLARSSGSAGKAGSTARPPLEGEHLHLPSVAQAGPGIEHWNVPRNR</sequence>
<proteinExistence type="predicted"/>
<comment type="caution">
    <text evidence="6">The sequence shown here is derived from an EMBL/GenBank/DDBJ whole genome shotgun (WGS) entry which is preliminary data.</text>
</comment>
<keyword evidence="7" id="KW-1185">Reference proteome</keyword>
<feature type="transmembrane region" description="Helical" evidence="5">
    <location>
        <begin position="251"/>
        <end position="273"/>
    </location>
</feature>
<feature type="transmembrane region" description="Helical" evidence="5">
    <location>
        <begin position="48"/>
        <end position="67"/>
    </location>
</feature>
<dbReference type="GO" id="GO:0016020">
    <property type="term" value="C:membrane"/>
    <property type="evidence" value="ECO:0007669"/>
    <property type="project" value="UniProtKB-SubCell"/>
</dbReference>
<evidence type="ECO:0000256" key="2">
    <source>
        <dbReference type="ARBA" id="ARBA00022692"/>
    </source>
</evidence>
<evidence type="ECO:0000256" key="4">
    <source>
        <dbReference type="ARBA" id="ARBA00023136"/>
    </source>
</evidence>
<feature type="transmembrane region" description="Helical" evidence="5">
    <location>
        <begin position="133"/>
        <end position="152"/>
    </location>
</feature>
<keyword evidence="2 5" id="KW-0812">Transmembrane</keyword>
<evidence type="ECO:0000256" key="3">
    <source>
        <dbReference type="ARBA" id="ARBA00022989"/>
    </source>
</evidence>
<dbReference type="InterPro" id="IPR008521">
    <property type="entry name" value="Mg_trans_NIPA"/>
</dbReference>
<dbReference type="AlphaFoldDB" id="A0A9W6P568"/>
<comment type="subcellular location">
    <subcellularLocation>
        <location evidence="1">Membrane</location>
        <topology evidence="1">Multi-pass membrane protein</topology>
    </subcellularLocation>
</comment>
<dbReference type="PANTHER" id="PTHR40761">
    <property type="entry name" value="CONSERVED INTEGRAL MEMBRANE ALANINE VALINE AND LEUCINE RICH PROTEIN-RELATED"/>
    <property type="match status" value="1"/>
</dbReference>
<feature type="transmembrane region" description="Helical" evidence="5">
    <location>
        <begin position="100"/>
        <end position="121"/>
    </location>
</feature>
<feature type="transmembrane region" description="Helical" evidence="5">
    <location>
        <begin position="224"/>
        <end position="245"/>
    </location>
</feature>
<keyword evidence="3 5" id="KW-1133">Transmembrane helix</keyword>
<keyword evidence="4 5" id="KW-0472">Membrane</keyword>
<dbReference type="GO" id="GO:0015095">
    <property type="term" value="F:magnesium ion transmembrane transporter activity"/>
    <property type="evidence" value="ECO:0007669"/>
    <property type="project" value="InterPro"/>
</dbReference>
<evidence type="ECO:0000256" key="1">
    <source>
        <dbReference type="ARBA" id="ARBA00004141"/>
    </source>
</evidence>
<organism evidence="6 7">
    <name type="scientific">Nocardiopsis ansamitocini</name>
    <dbReference type="NCBI Taxonomy" id="1670832"/>
    <lineage>
        <taxon>Bacteria</taxon>
        <taxon>Bacillati</taxon>
        <taxon>Actinomycetota</taxon>
        <taxon>Actinomycetes</taxon>
        <taxon>Streptosporangiales</taxon>
        <taxon>Nocardiopsidaceae</taxon>
        <taxon>Nocardiopsis</taxon>
    </lineage>
</organism>
<dbReference type="Proteomes" id="UP001165092">
    <property type="component" value="Unassembled WGS sequence"/>
</dbReference>
<feature type="transmembrane region" description="Helical" evidence="5">
    <location>
        <begin position="73"/>
        <end position="93"/>
    </location>
</feature>
<dbReference type="SUPFAM" id="SSF103481">
    <property type="entry name" value="Multidrug resistance efflux transporter EmrE"/>
    <property type="match status" value="1"/>
</dbReference>
<evidence type="ECO:0008006" key="8">
    <source>
        <dbReference type="Google" id="ProtNLM"/>
    </source>
</evidence>
<dbReference type="EMBL" id="BSQG01000002">
    <property type="protein sequence ID" value="GLU47575.1"/>
    <property type="molecule type" value="Genomic_DNA"/>
</dbReference>
<evidence type="ECO:0000256" key="5">
    <source>
        <dbReference type="SAM" id="Phobius"/>
    </source>
</evidence>
<feature type="transmembrane region" description="Helical" evidence="5">
    <location>
        <begin position="164"/>
        <end position="187"/>
    </location>
</feature>
<evidence type="ECO:0000313" key="6">
    <source>
        <dbReference type="EMBL" id="GLU47575.1"/>
    </source>
</evidence>
<dbReference type="PANTHER" id="PTHR40761:SF1">
    <property type="entry name" value="CONSERVED INTEGRAL MEMBRANE ALANINE VALINE AND LEUCINE RICH PROTEIN-RELATED"/>
    <property type="match status" value="1"/>
</dbReference>
<feature type="transmembrane region" description="Helical" evidence="5">
    <location>
        <begin position="6"/>
        <end position="27"/>
    </location>
</feature>
<dbReference type="Pfam" id="PF05653">
    <property type="entry name" value="Mg_trans_NIPA"/>
    <property type="match status" value="1"/>
</dbReference>
<dbReference type="InterPro" id="IPR037185">
    <property type="entry name" value="EmrE-like"/>
</dbReference>
<accession>A0A9W6P568</accession>
<gene>
    <name evidence="6" type="ORF">Nans01_19260</name>
</gene>
<protein>
    <recommendedName>
        <fullName evidence="8">Magnesium transporter NIPA</fullName>
    </recommendedName>
</protein>
<dbReference type="RefSeq" id="WP_285758682.1">
    <property type="nucleotide sequence ID" value="NZ_BSQG01000002.1"/>
</dbReference>